<keyword evidence="15" id="KW-0175">Coiled coil</keyword>
<dbReference type="InterPro" id="IPR010978">
    <property type="entry name" value="tRNA-bd_arm"/>
</dbReference>
<evidence type="ECO:0000256" key="3">
    <source>
        <dbReference type="ARBA" id="ARBA00010728"/>
    </source>
</evidence>
<dbReference type="InterPro" id="IPR002317">
    <property type="entry name" value="Ser-tRNA-ligase_type_1"/>
</dbReference>
<keyword evidence="18" id="KW-1185">Reference proteome</keyword>
<feature type="binding site" evidence="13">
    <location>
        <position position="393"/>
    </location>
    <ligand>
        <name>L-serine</name>
        <dbReference type="ChEBI" id="CHEBI:33384"/>
    </ligand>
</feature>
<dbReference type="Gene3D" id="1.10.287.40">
    <property type="entry name" value="Serine-tRNA synthetase, tRNA binding domain"/>
    <property type="match status" value="1"/>
</dbReference>
<evidence type="ECO:0000256" key="10">
    <source>
        <dbReference type="ARBA" id="ARBA00047929"/>
    </source>
</evidence>
<evidence type="ECO:0000256" key="11">
    <source>
        <dbReference type="ARBA" id="ARBA00048823"/>
    </source>
</evidence>
<dbReference type="Gene3D" id="3.30.930.10">
    <property type="entry name" value="Bira Bifunctional Protein, Domain 2"/>
    <property type="match status" value="1"/>
</dbReference>
<dbReference type="RefSeq" id="WP_149317849.1">
    <property type="nucleotide sequence ID" value="NZ_CP080293.1"/>
</dbReference>
<reference evidence="17 18" key="1">
    <citation type="submission" date="2019-09" db="EMBL/GenBank/DDBJ databases">
        <title>Isolation of a novel species in the genus Cupriavidus from patients with sepsis using whole genome sequencing.</title>
        <authorList>
            <person name="Kweon O.J."/>
            <person name="Lee M.-K."/>
        </authorList>
    </citation>
    <scope>NUCLEOTIDE SEQUENCE [LARGE SCALE GENOMIC DNA]</scope>
    <source>
        <strain evidence="17 18">MKL-01</strain>
    </source>
</reference>
<evidence type="ECO:0000256" key="6">
    <source>
        <dbReference type="ARBA" id="ARBA00022741"/>
    </source>
</evidence>
<gene>
    <name evidence="12 17" type="primary">serS</name>
    <name evidence="17" type="ORF">F1599_19770</name>
</gene>
<feature type="binding site" evidence="13">
    <location>
        <position position="273"/>
    </location>
    <ligand>
        <name>L-serine</name>
        <dbReference type="ChEBI" id="CHEBI:33384"/>
    </ligand>
</feature>
<feature type="binding site" evidence="12">
    <location>
        <position position="395"/>
    </location>
    <ligand>
        <name>L-serine</name>
        <dbReference type="ChEBI" id="CHEBI:33384"/>
    </ligand>
</feature>
<comment type="caution">
    <text evidence="17">The sequence shown here is derived from an EMBL/GenBank/DDBJ whole genome shotgun (WGS) entry which is preliminary data.</text>
</comment>
<comment type="similarity">
    <text evidence="3 12">Belongs to the class-II aminoacyl-tRNA synthetase family. Type-1 seryl-tRNA synthetase subfamily.</text>
</comment>
<comment type="caution">
    <text evidence="12">Lacks conserved residue(s) required for the propagation of feature annotation.</text>
</comment>
<feature type="binding site" evidence="12 13">
    <location>
        <position position="296"/>
    </location>
    <ligand>
        <name>L-serine</name>
        <dbReference type="ChEBI" id="CHEBI:33384"/>
    </ligand>
</feature>
<dbReference type="NCBIfam" id="TIGR00414">
    <property type="entry name" value="serS"/>
    <property type="match status" value="1"/>
</dbReference>
<dbReference type="Proteomes" id="UP000324324">
    <property type="component" value="Unassembled WGS sequence"/>
</dbReference>
<proteinExistence type="inferred from homology"/>
<keyword evidence="7 12" id="KW-0067">ATP-binding</keyword>
<sequence length="437" mass="48269">MLDIQLLRKDLDAVAQRLATRGFQLDLGAFQALESERKQLQTRTEELQARRNTLSKQIGMAKGKGEDASALMAEVGGIGDTLKESAARLDDIQAQLQQLMLSLPNLPHDSVPVGKDENDNVEVRRVGTPRSFDFAVRDHVDVGERLGLDFESAAKITGSRFAVLRGGIARMHRALVQLMIDTHTLEHGYTEMYVPYIVNAASMRGTGQLPKFEDDLFKVPRQVGGEGADGGERIENYYLIPTAEVPLTNLMRDAIASADELPLRFVAHTPCFRSEAGSYGKDTRGMIRQHQFDKVELVHIVRPEDSFDALEQLTGHAEAILKKLDLPFRTIVLCTGDMGFGSTKTYDLEVWIPAQNTYREISSCSNMGDFQARRMQARYRAGQGKPELVHTLNGSGLAVGRTLVAILENYQNADGSVTVPTALQPYLGGLTRLEPEA</sequence>
<protein>
    <recommendedName>
        <fullName evidence="12">Serine--tRNA ligase</fullName>
        <ecNumber evidence="12">6.1.1.11</ecNumber>
    </recommendedName>
    <alternativeName>
        <fullName evidence="12">Seryl-tRNA synthetase</fullName>
        <shortName evidence="12">SerRS</shortName>
    </alternativeName>
    <alternativeName>
        <fullName evidence="12">Seryl-tRNA(Ser/Sec) synthetase</fullName>
    </alternativeName>
</protein>
<feature type="coiled-coil region" evidence="15">
    <location>
        <begin position="30"/>
        <end position="57"/>
    </location>
</feature>
<evidence type="ECO:0000256" key="8">
    <source>
        <dbReference type="ARBA" id="ARBA00022917"/>
    </source>
</evidence>
<evidence type="ECO:0000256" key="7">
    <source>
        <dbReference type="ARBA" id="ARBA00022840"/>
    </source>
</evidence>
<evidence type="ECO:0000256" key="5">
    <source>
        <dbReference type="ARBA" id="ARBA00022598"/>
    </source>
</evidence>
<evidence type="ECO:0000256" key="14">
    <source>
        <dbReference type="PIRSR" id="PIRSR001529-2"/>
    </source>
</evidence>
<dbReference type="InterPro" id="IPR006195">
    <property type="entry name" value="aa-tRNA-synth_II"/>
</dbReference>
<dbReference type="GO" id="GO:0006434">
    <property type="term" value="P:seryl-tRNA aminoacylation"/>
    <property type="evidence" value="ECO:0007669"/>
    <property type="project" value="UniProtKB-UniRule"/>
</dbReference>
<comment type="catalytic activity">
    <reaction evidence="11 12">
        <text>tRNA(Ser) + L-serine + ATP = L-seryl-tRNA(Ser) + AMP + diphosphate + H(+)</text>
        <dbReference type="Rhea" id="RHEA:12292"/>
        <dbReference type="Rhea" id="RHEA-COMP:9669"/>
        <dbReference type="Rhea" id="RHEA-COMP:9703"/>
        <dbReference type="ChEBI" id="CHEBI:15378"/>
        <dbReference type="ChEBI" id="CHEBI:30616"/>
        <dbReference type="ChEBI" id="CHEBI:33019"/>
        <dbReference type="ChEBI" id="CHEBI:33384"/>
        <dbReference type="ChEBI" id="CHEBI:78442"/>
        <dbReference type="ChEBI" id="CHEBI:78533"/>
        <dbReference type="ChEBI" id="CHEBI:456215"/>
        <dbReference type="EC" id="6.1.1.11"/>
    </reaction>
</comment>
<dbReference type="PRINTS" id="PR00981">
    <property type="entry name" value="TRNASYNTHSER"/>
</dbReference>
<dbReference type="HAMAP" id="MF_00176">
    <property type="entry name" value="Ser_tRNA_synth_type1"/>
    <property type="match status" value="1"/>
</dbReference>
<dbReference type="GO" id="GO:0005524">
    <property type="term" value="F:ATP binding"/>
    <property type="evidence" value="ECO:0007669"/>
    <property type="project" value="UniProtKB-UniRule"/>
</dbReference>
<keyword evidence="9 12" id="KW-0030">Aminoacyl-tRNA synthetase</keyword>
<evidence type="ECO:0000313" key="17">
    <source>
        <dbReference type="EMBL" id="KAA6118948.1"/>
    </source>
</evidence>
<dbReference type="GO" id="GO:0016260">
    <property type="term" value="P:selenocysteine biosynthetic process"/>
    <property type="evidence" value="ECO:0007669"/>
    <property type="project" value="UniProtKB-UniRule"/>
</dbReference>
<evidence type="ECO:0000256" key="15">
    <source>
        <dbReference type="SAM" id="Coils"/>
    </source>
</evidence>
<dbReference type="PROSITE" id="PS50862">
    <property type="entry name" value="AA_TRNA_LIGASE_II"/>
    <property type="match status" value="1"/>
</dbReference>
<feature type="binding site" evidence="12">
    <location>
        <begin position="242"/>
        <end position="244"/>
    </location>
    <ligand>
        <name>L-serine</name>
        <dbReference type="ChEBI" id="CHEBI:33384"/>
    </ligand>
</feature>
<comment type="subcellular location">
    <subcellularLocation>
        <location evidence="1 12">Cytoplasm</location>
    </subcellularLocation>
</comment>
<dbReference type="CDD" id="cd00770">
    <property type="entry name" value="SerRS_core"/>
    <property type="match status" value="1"/>
</dbReference>
<evidence type="ECO:0000259" key="16">
    <source>
        <dbReference type="PROSITE" id="PS50862"/>
    </source>
</evidence>
<dbReference type="EC" id="6.1.1.11" evidence="12"/>
<dbReference type="AlphaFoldDB" id="A0A5M8A5D0"/>
<evidence type="ECO:0000256" key="1">
    <source>
        <dbReference type="ARBA" id="ARBA00004496"/>
    </source>
</evidence>
<dbReference type="SUPFAM" id="SSF55681">
    <property type="entry name" value="Class II aaRS and biotin synthetases"/>
    <property type="match status" value="1"/>
</dbReference>
<keyword evidence="6 12" id="KW-0547">Nucleotide-binding</keyword>
<dbReference type="InterPro" id="IPR042103">
    <property type="entry name" value="SerRS_1_N_sf"/>
</dbReference>
<name>A0A5M8A5D0_9BURK</name>
<comment type="catalytic activity">
    <reaction evidence="10 12">
        <text>tRNA(Sec) + L-serine + ATP = L-seryl-tRNA(Sec) + AMP + diphosphate + H(+)</text>
        <dbReference type="Rhea" id="RHEA:42580"/>
        <dbReference type="Rhea" id="RHEA-COMP:9742"/>
        <dbReference type="Rhea" id="RHEA-COMP:10128"/>
        <dbReference type="ChEBI" id="CHEBI:15378"/>
        <dbReference type="ChEBI" id="CHEBI:30616"/>
        <dbReference type="ChEBI" id="CHEBI:33019"/>
        <dbReference type="ChEBI" id="CHEBI:33384"/>
        <dbReference type="ChEBI" id="CHEBI:78442"/>
        <dbReference type="ChEBI" id="CHEBI:78533"/>
        <dbReference type="ChEBI" id="CHEBI:456215"/>
        <dbReference type="EC" id="6.1.1.11"/>
    </reaction>
</comment>
<dbReference type="Pfam" id="PF02403">
    <property type="entry name" value="Seryl_tRNA_N"/>
    <property type="match status" value="1"/>
</dbReference>
<dbReference type="GO" id="GO:0004828">
    <property type="term" value="F:serine-tRNA ligase activity"/>
    <property type="evidence" value="ECO:0007669"/>
    <property type="project" value="UniProtKB-UniRule"/>
</dbReference>
<dbReference type="UniPathway" id="UPA00906">
    <property type="reaction ID" value="UER00895"/>
</dbReference>
<organism evidence="17 18">
    <name type="scientific">Cupriavidus cauae</name>
    <dbReference type="NCBI Taxonomy" id="2608999"/>
    <lineage>
        <taxon>Bacteria</taxon>
        <taxon>Pseudomonadati</taxon>
        <taxon>Pseudomonadota</taxon>
        <taxon>Betaproteobacteria</taxon>
        <taxon>Burkholderiales</taxon>
        <taxon>Burkholderiaceae</taxon>
        <taxon>Cupriavidus</taxon>
    </lineage>
</organism>
<feature type="binding site" evidence="12 14">
    <location>
        <begin position="273"/>
        <end position="275"/>
    </location>
    <ligand>
        <name>ATP</name>
        <dbReference type="ChEBI" id="CHEBI:30616"/>
    </ligand>
</feature>
<dbReference type="InterPro" id="IPR002314">
    <property type="entry name" value="aa-tRNA-synt_IIb"/>
</dbReference>
<evidence type="ECO:0000256" key="9">
    <source>
        <dbReference type="ARBA" id="ARBA00023146"/>
    </source>
</evidence>
<accession>A0A5M8A5D0</accession>
<feature type="domain" description="Aminoacyl-transfer RNA synthetases class-II family profile" evidence="16">
    <location>
        <begin position="138"/>
        <end position="420"/>
    </location>
</feature>
<evidence type="ECO:0000256" key="13">
    <source>
        <dbReference type="PIRSR" id="PIRSR001529-1"/>
    </source>
</evidence>
<keyword evidence="5 12" id="KW-0436">Ligase</keyword>
<dbReference type="Pfam" id="PF00587">
    <property type="entry name" value="tRNA-synt_2b"/>
    <property type="match status" value="1"/>
</dbReference>
<evidence type="ECO:0000256" key="2">
    <source>
        <dbReference type="ARBA" id="ARBA00005045"/>
    </source>
</evidence>
<comment type="function">
    <text evidence="12">Catalyzes the attachment of serine to tRNA(Ser). Is also able to aminoacylate tRNA(Sec) with serine, to form the misacylated tRNA L-seryl-tRNA(Sec), which will be further converted into selenocysteinyl-tRNA(Sec).</text>
</comment>
<keyword evidence="4 12" id="KW-0963">Cytoplasm</keyword>
<dbReference type="InterPro" id="IPR015866">
    <property type="entry name" value="Ser-tRNA-synth_1_N"/>
</dbReference>
<dbReference type="InterPro" id="IPR033729">
    <property type="entry name" value="SerRS_core"/>
</dbReference>
<dbReference type="PANTHER" id="PTHR43697:SF1">
    <property type="entry name" value="SERINE--TRNA LIGASE"/>
    <property type="match status" value="1"/>
</dbReference>
<feature type="binding site" evidence="13">
    <location>
        <position position="242"/>
    </location>
    <ligand>
        <name>L-serine</name>
        <dbReference type="ChEBI" id="CHEBI:33384"/>
    </ligand>
</feature>
<dbReference type="PIRSF" id="PIRSF001529">
    <property type="entry name" value="Ser-tRNA-synth_IIa"/>
    <property type="match status" value="1"/>
</dbReference>
<keyword evidence="8 12" id="KW-0648">Protein biosynthesis</keyword>
<evidence type="ECO:0000256" key="12">
    <source>
        <dbReference type="HAMAP-Rule" id="MF_00176"/>
    </source>
</evidence>
<feature type="binding site" evidence="12 14">
    <location>
        <begin position="360"/>
        <end position="363"/>
    </location>
    <ligand>
        <name>ATP</name>
        <dbReference type="ChEBI" id="CHEBI:30616"/>
    </ligand>
</feature>
<comment type="domain">
    <text evidence="12">Consists of two distinct domains, a catalytic core and a N-terminal extension that is involved in tRNA binding.</text>
</comment>
<dbReference type="SUPFAM" id="SSF46589">
    <property type="entry name" value="tRNA-binding arm"/>
    <property type="match status" value="1"/>
</dbReference>
<dbReference type="PANTHER" id="PTHR43697">
    <property type="entry name" value="SERYL-TRNA SYNTHETASE"/>
    <property type="match status" value="1"/>
</dbReference>
<evidence type="ECO:0000256" key="4">
    <source>
        <dbReference type="ARBA" id="ARBA00022490"/>
    </source>
</evidence>
<evidence type="ECO:0000313" key="18">
    <source>
        <dbReference type="Proteomes" id="UP000324324"/>
    </source>
</evidence>
<comment type="pathway">
    <text evidence="2 12">Aminoacyl-tRNA biosynthesis; selenocysteinyl-tRNA(Sec) biosynthesis; L-seryl-tRNA(Sec) from L-serine and tRNA(Sec): step 1/1.</text>
</comment>
<comment type="subunit">
    <text evidence="12">Homodimer. The tRNA molecule binds across the dimer.</text>
</comment>
<dbReference type="GO" id="GO:0005737">
    <property type="term" value="C:cytoplasm"/>
    <property type="evidence" value="ECO:0007669"/>
    <property type="project" value="UniProtKB-SubCell"/>
</dbReference>
<dbReference type="InterPro" id="IPR045864">
    <property type="entry name" value="aa-tRNA-synth_II/BPL/LPL"/>
</dbReference>
<dbReference type="EMBL" id="VWRN01000053">
    <property type="protein sequence ID" value="KAA6118948.1"/>
    <property type="molecule type" value="Genomic_DNA"/>
</dbReference>